<evidence type="ECO:0000313" key="2">
    <source>
        <dbReference type="Proteomes" id="UP001215280"/>
    </source>
</evidence>
<gene>
    <name evidence="1" type="ORF">DFH07DRAFT_817099</name>
</gene>
<protein>
    <recommendedName>
        <fullName evidence="3">Protein kinase domain-containing protein</fullName>
    </recommendedName>
</protein>
<evidence type="ECO:0000313" key="1">
    <source>
        <dbReference type="EMBL" id="KAJ7759762.1"/>
    </source>
</evidence>
<organism evidence="1 2">
    <name type="scientific">Mycena maculata</name>
    <dbReference type="NCBI Taxonomy" id="230809"/>
    <lineage>
        <taxon>Eukaryota</taxon>
        <taxon>Fungi</taxon>
        <taxon>Dikarya</taxon>
        <taxon>Basidiomycota</taxon>
        <taxon>Agaricomycotina</taxon>
        <taxon>Agaricomycetes</taxon>
        <taxon>Agaricomycetidae</taxon>
        <taxon>Agaricales</taxon>
        <taxon>Marasmiineae</taxon>
        <taxon>Mycenaceae</taxon>
        <taxon>Mycena</taxon>
    </lineage>
</organism>
<dbReference type="AlphaFoldDB" id="A0AAD7JCL8"/>
<dbReference type="EMBL" id="JARJLG010000051">
    <property type="protein sequence ID" value="KAJ7759762.1"/>
    <property type="molecule type" value="Genomic_DNA"/>
</dbReference>
<keyword evidence="2" id="KW-1185">Reference proteome</keyword>
<proteinExistence type="predicted"/>
<name>A0AAD7JCL8_9AGAR</name>
<comment type="caution">
    <text evidence="1">The sequence shown here is derived from an EMBL/GenBank/DDBJ whole genome shotgun (WGS) entry which is preliminary data.</text>
</comment>
<sequence length="515" mass="58738">MDDRRPQNLGFGCESTIDYAGSTPYAGAFFPRSKYLVVAGGTFTSNTNNTTPSPVPSDYRKIPMGDIDLRQEIRFDEDSHVVYRRSVGGSVRRMYSARVNGQNADMTVALYEGDCAEKHWRQDITEYARFRHPNFVQLYGVASSHGLHAAVFHDGLIPVKRILEMYRSPVSVVYLWGYLDEEFRNARDYFYTLSASRLRCSRCTTWIRLSSGRLCVDFTNEDPDPLFILYSTSDMLSRSVASRFFRPHEVSDMIASTSLDYYHTVCFLDLAQSRHISISAPTSVHLRSIIRCPVYSEAEFEDPVQIAHVHGVKFEDSGWIVSKSTGATSDKDFQIMKNGWTRVHSSQLSDAHIGRIIDASGRESKAWLAQANHIFNRFGITSNHEDYLFAHLVCYRLKFRVNDNLPHGYLFLCPLEDLQSNTNTSFQHPTCPAYWSLDASGILRLSAEKAEEQGFPYIELTTEVQGRYWDSKVYAGLREFHQSKTFDPETQEVARELGYPFYEISCEGATYGELT</sequence>
<dbReference type="Proteomes" id="UP001215280">
    <property type="component" value="Unassembled WGS sequence"/>
</dbReference>
<reference evidence="1" key="1">
    <citation type="submission" date="2023-03" db="EMBL/GenBank/DDBJ databases">
        <title>Massive genome expansion in bonnet fungi (Mycena s.s.) driven by repeated elements and novel gene families across ecological guilds.</title>
        <authorList>
            <consortium name="Lawrence Berkeley National Laboratory"/>
            <person name="Harder C.B."/>
            <person name="Miyauchi S."/>
            <person name="Viragh M."/>
            <person name="Kuo A."/>
            <person name="Thoen E."/>
            <person name="Andreopoulos B."/>
            <person name="Lu D."/>
            <person name="Skrede I."/>
            <person name="Drula E."/>
            <person name="Henrissat B."/>
            <person name="Morin E."/>
            <person name="Kohler A."/>
            <person name="Barry K."/>
            <person name="LaButti K."/>
            <person name="Morin E."/>
            <person name="Salamov A."/>
            <person name="Lipzen A."/>
            <person name="Mereny Z."/>
            <person name="Hegedus B."/>
            <person name="Baldrian P."/>
            <person name="Stursova M."/>
            <person name="Weitz H."/>
            <person name="Taylor A."/>
            <person name="Grigoriev I.V."/>
            <person name="Nagy L.G."/>
            <person name="Martin F."/>
            <person name="Kauserud H."/>
        </authorList>
    </citation>
    <scope>NUCLEOTIDE SEQUENCE</scope>
    <source>
        <strain evidence="1">CBHHK188m</strain>
    </source>
</reference>
<accession>A0AAD7JCL8</accession>
<evidence type="ECO:0008006" key="3">
    <source>
        <dbReference type="Google" id="ProtNLM"/>
    </source>
</evidence>